<evidence type="ECO:0000256" key="4">
    <source>
        <dbReference type="PROSITE-ProRule" id="PRU00335"/>
    </source>
</evidence>
<evidence type="ECO:0000259" key="5">
    <source>
        <dbReference type="PROSITE" id="PS50977"/>
    </source>
</evidence>
<dbReference type="SUPFAM" id="SSF48498">
    <property type="entry name" value="Tetracyclin repressor-like, C-terminal domain"/>
    <property type="match status" value="1"/>
</dbReference>
<keyword evidence="1" id="KW-0805">Transcription regulation</keyword>
<gene>
    <name evidence="6" type="ORF">PMO31116_00168</name>
</gene>
<proteinExistence type="predicted"/>
<evidence type="ECO:0000256" key="1">
    <source>
        <dbReference type="ARBA" id="ARBA00023015"/>
    </source>
</evidence>
<dbReference type="AlphaFoldDB" id="A0A5E4RGN4"/>
<evidence type="ECO:0000256" key="3">
    <source>
        <dbReference type="ARBA" id="ARBA00023163"/>
    </source>
</evidence>
<sequence length="202" mass="22104">MTSSSQAADLSPAQLALLDTTERLVYAGGIHATGVDAIVKESGVVRKTLYRHYPNKEALVEAALLRRDERWMQWFIAATSTRDDPVERLQSCFDALRTWFASEGFHGCAFLNAAGEIGDPANSIRRVSQWHKRRLRDYLRELTAASGLPEPDSLADELLVLIDGAISVALVFGGTEAADTAARVACRLLAVPQPKPESEPEL</sequence>
<accession>A0A5E4RGN4</accession>
<dbReference type="PANTHER" id="PTHR47506:SF1">
    <property type="entry name" value="HTH-TYPE TRANSCRIPTIONAL REGULATOR YJDC"/>
    <property type="match status" value="1"/>
</dbReference>
<dbReference type="PROSITE" id="PS50977">
    <property type="entry name" value="HTH_TETR_2"/>
    <property type="match status" value="1"/>
</dbReference>
<evidence type="ECO:0000313" key="6">
    <source>
        <dbReference type="EMBL" id="VVD62335.1"/>
    </source>
</evidence>
<dbReference type="Pfam" id="PF00440">
    <property type="entry name" value="TetR_N"/>
    <property type="match status" value="1"/>
</dbReference>
<feature type="domain" description="HTH tetR-type" evidence="5">
    <location>
        <begin position="11"/>
        <end position="71"/>
    </location>
</feature>
<dbReference type="SUPFAM" id="SSF46689">
    <property type="entry name" value="Homeodomain-like"/>
    <property type="match status" value="1"/>
</dbReference>
<dbReference type="EMBL" id="CABPSD010000001">
    <property type="protein sequence ID" value="VVD62335.1"/>
    <property type="molecule type" value="Genomic_DNA"/>
</dbReference>
<dbReference type="InterPro" id="IPR001647">
    <property type="entry name" value="HTH_TetR"/>
</dbReference>
<keyword evidence="3" id="KW-0804">Transcription</keyword>
<feature type="DNA-binding region" description="H-T-H motif" evidence="4">
    <location>
        <begin position="34"/>
        <end position="53"/>
    </location>
</feature>
<keyword evidence="2 4" id="KW-0238">DNA-binding</keyword>
<dbReference type="InterPro" id="IPR009057">
    <property type="entry name" value="Homeodomain-like_sf"/>
</dbReference>
<name>A0A5E4RGN4_9BURK</name>
<dbReference type="InterPro" id="IPR036271">
    <property type="entry name" value="Tet_transcr_reg_TetR-rel_C_sf"/>
</dbReference>
<dbReference type="Gene3D" id="1.10.357.10">
    <property type="entry name" value="Tetracycline Repressor, domain 2"/>
    <property type="match status" value="1"/>
</dbReference>
<dbReference type="Pfam" id="PF16925">
    <property type="entry name" value="TetR_C_13"/>
    <property type="match status" value="1"/>
</dbReference>
<organism evidence="6 7">
    <name type="scientific">Pandoraea morbifera</name>
    <dbReference type="NCBI Taxonomy" id="2508300"/>
    <lineage>
        <taxon>Bacteria</taxon>
        <taxon>Pseudomonadati</taxon>
        <taxon>Pseudomonadota</taxon>
        <taxon>Betaproteobacteria</taxon>
        <taxon>Burkholderiales</taxon>
        <taxon>Burkholderiaceae</taxon>
        <taxon>Pandoraea</taxon>
    </lineage>
</organism>
<dbReference type="PANTHER" id="PTHR47506">
    <property type="entry name" value="TRANSCRIPTIONAL REGULATORY PROTEIN"/>
    <property type="match status" value="1"/>
</dbReference>
<dbReference type="InterPro" id="IPR011075">
    <property type="entry name" value="TetR_C"/>
</dbReference>
<evidence type="ECO:0000313" key="7">
    <source>
        <dbReference type="Proteomes" id="UP000368474"/>
    </source>
</evidence>
<dbReference type="GO" id="GO:0003677">
    <property type="term" value="F:DNA binding"/>
    <property type="evidence" value="ECO:0007669"/>
    <property type="project" value="UniProtKB-UniRule"/>
</dbReference>
<reference evidence="6 7" key="1">
    <citation type="submission" date="2019-08" db="EMBL/GenBank/DDBJ databases">
        <authorList>
            <person name="Peeters C."/>
        </authorList>
    </citation>
    <scope>NUCLEOTIDE SEQUENCE [LARGE SCALE GENOMIC DNA]</scope>
    <source>
        <strain evidence="6 7">LMG 31116</strain>
    </source>
</reference>
<evidence type="ECO:0000256" key="2">
    <source>
        <dbReference type="ARBA" id="ARBA00023125"/>
    </source>
</evidence>
<dbReference type="PRINTS" id="PR00455">
    <property type="entry name" value="HTHTETR"/>
</dbReference>
<protein>
    <submittedName>
        <fullName evidence="6">TetR family transcriptional regulator</fullName>
    </submittedName>
</protein>
<dbReference type="RefSeq" id="WP_150565029.1">
    <property type="nucleotide sequence ID" value="NZ_CABPSD010000001.1"/>
</dbReference>
<keyword evidence="7" id="KW-1185">Reference proteome</keyword>
<dbReference type="Proteomes" id="UP000368474">
    <property type="component" value="Unassembled WGS sequence"/>
</dbReference>